<proteinExistence type="predicted"/>
<keyword evidence="4" id="KW-1185">Reference proteome</keyword>
<gene>
    <name evidence="3" type="ordered locus">Mahau_0272</name>
</gene>
<feature type="domain" description="SHOCT" evidence="2">
    <location>
        <begin position="53"/>
        <end position="79"/>
    </location>
</feature>
<evidence type="ECO:0000313" key="3">
    <source>
        <dbReference type="EMBL" id="AEE95489.1"/>
    </source>
</evidence>
<dbReference type="Pfam" id="PF09851">
    <property type="entry name" value="SHOCT"/>
    <property type="match status" value="1"/>
</dbReference>
<dbReference type="KEGG" id="mas:Mahau_0272"/>
<accession>F3ZX40</accession>
<dbReference type="Proteomes" id="UP000008457">
    <property type="component" value="Chromosome"/>
</dbReference>
<dbReference type="AlphaFoldDB" id="F3ZX40"/>
<feature type="transmembrane region" description="Helical" evidence="1">
    <location>
        <begin position="12"/>
        <end position="37"/>
    </location>
</feature>
<evidence type="ECO:0000259" key="2">
    <source>
        <dbReference type="Pfam" id="PF09851"/>
    </source>
</evidence>
<keyword evidence="1" id="KW-0812">Transmembrane</keyword>
<reference evidence="4" key="1">
    <citation type="submission" date="2010-11" db="EMBL/GenBank/DDBJ databases">
        <title>The complete genome of Mahella australiensis DSM 15567.</title>
        <authorList>
            <consortium name="US DOE Joint Genome Institute (JGI-PGF)"/>
            <person name="Lucas S."/>
            <person name="Copeland A."/>
            <person name="Lapidus A."/>
            <person name="Bruce D."/>
            <person name="Goodwin L."/>
            <person name="Pitluck S."/>
            <person name="Kyrpides N."/>
            <person name="Mavromatis K."/>
            <person name="Pagani I."/>
            <person name="Ivanova N."/>
            <person name="Teshima H."/>
            <person name="Brettin T."/>
            <person name="Detter J.C."/>
            <person name="Han C."/>
            <person name="Tapia R."/>
            <person name="Land M."/>
            <person name="Hauser L."/>
            <person name="Markowitz V."/>
            <person name="Cheng J.-F."/>
            <person name="Hugenholtz P."/>
            <person name="Woyke T."/>
            <person name="Wu D."/>
            <person name="Spring S."/>
            <person name="Pukall R."/>
            <person name="Steenblock K."/>
            <person name="Schneider S."/>
            <person name="Klenk H.-P."/>
            <person name="Eisen J.A."/>
        </authorList>
    </citation>
    <scope>NUCLEOTIDE SEQUENCE [LARGE SCALE GENOMIC DNA]</scope>
    <source>
        <strain evidence="4">DSM 15567 / CIP 107919 / 50-1 BON</strain>
    </source>
</reference>
<dbReference type="HOGENOM" id="CLU_159099_2_2_9"/>
<name>F3ZX40_MAHA5</name>
<keyword evidence="1" id="KW-1133">Transmembrane helix</keyword>
<organism evidence="3 4">
    <name type="scientific">Mahella australiensis (strain DSM 15567 / CIP 107919 / 50-1 BON)</name>
    <dbReference type="NCBI Taxonomy" id="697281"/>
    <lineage>
        <taxon>Bacteria</taxon>
        <taxon>Bacillati</taxon>
        <taxon>Bacillota</taxon>
        <taxon>Clostridia</taxon>
        <taxon>Thermoanaerobacterales</taxon>
        <taxon>Thermoanaerobacterales Family IV. Incertae Sedis</taxon>
        <taxon>Mahella</taxon>
    </lineage>
</organism>
<dbReference type="InterPro" id="IPR018649">
    <property type="entry name" value="SHOCT"/>
</dbReference>
<protein>
    <recommendedName>
        <fullName evidence="2">SHOCT domain-containing protein</fullName>
    </recommendedName>
</protein>
<dbReference type="STRING" id="697281.Mahau_0272"/>
<evidence type="ECO:0000313" key="4">
    <source>
        <dbReference type="Proteomes" id="UP000008457"/>
    </source>
</evidence>
<keyword evidence="1" id="KW-0472">Membrane</keyword>
<dbReference type="EMBL" id="CP002360">
    <property type="protein sequence ID" value="AEE95489.1"/>
    <property type="molecule type" value="Genomic_DNA"/>
</dbReference>
<dbReference type="eggNOG" id="COG3462">
    <property type="taxonomic scope" value="Bacteria"/>
</dbReference>
<sequence length="81" mass="9493">MMDRWWPVNGIGLIGILWFIFEIVLVVAVIVGIIYIIKHLSGNEGHGSYGRDEAMEILRQRFARGEITEQEYEEMKEKLKR</sequence>
<reference evidence="3 4" key="2">
    <citation type="journal article" date="2011" name="Stand. Genomic Sci.">
        <title>Complete genome sequence of Mahella australiensis type strain (50-1 BON).</title>
        <authorList>
            <person name="Sikorski J."/>
            <person name="Teshima H."/>
            <person name="Nolan M."/>
            <person name="Lucas S."/>
            <person name="Hammon N."/>
            <person name="Deshpande S."/>
            <person name="Cheng J.F."/>
            <person name="Pitluck S."/>
            <person name="Liolios K."/>
            <person name="Pagani I."/>
            <person name="Ivanova N."/>
            <person name="Huntemann M."/>
            <person name="Mavromatis K."/>
            <person name="Ovchinikova G."/>
            <person name="Pati A."/>
            <person name="Tapia R."/>
            <person name="Han C."/>
            <person name="Goodwin L."/>
            <person name="Chen A."/>
            <person name="Palaniappan K."/>
            <person name="Land M."/>
            <person name="Hauser L."/>
            <person name="Ngatchou-Djao O.D."/>
            <person name="Rohde M."/>
            <person name="Pukall R."/>
            <person name="Spring S."/>
            <person name="Abt B."/>
            <person name="Goker M."/>
            <person name="Detter J.C."/>
            <person name="Woyke T."/>
            <person name="Bristow J."/>
            <person name="Markowitz V."/>
            <person name="Hugenholtz P."/>
            <person name="Eisen J.A."/>
            <person name="Kyrpides N.C."/>
            <person name="Klenk H.P."/>
            <person name="Lapidus A."/>
        </authorList>
    </citation>
    <scope>NUCLEOTIDE SEQUENCE [LARGE SCALE GENOMIC DNA]</scope>
    <source>
        <strain evidence="4">DSM 15567 / CIP 107919 / 50-1 BON</strain>
    </source>
</reference>
<evidence type="ECO:0000256" key="1">
    <source>
        <dbReference type="SAM" id="Phobius"/>
    </source>
</evidence>